<dbReference type="OrthoDB" id="10004364at2759"/>
<evidence type="ECO:0000313" key="11">
    <source>
        <dbReference type="EMBL" id="CAD7620366.1"/>
    </source>
</evidence>
<keyword evidence="3 7" id="KW-0813">Transport</keyword>
<feature type="coiled-coil region" evidence="8">
    <location>
        <begin position="92"/>
        <end position="139"/>
    </location>
</feature>
<comment type="function">
    <text evidence="6">Component of the ESCRT-I complex, a regulator of vesicular trafficking process. Required for the sorting of endocytic ubiquitinated cargos into multivesicular bodies. May be involved in cell growth and differentiation.</text>
</comment>
<proteinExistence type="inferred from homology"/>
<keyword evidence="4" id="KW-0967">Endosome</keyword>
<evidence type="ECO:0000256" key="6">
    <source>
        <dbReference type="ARBA" id="ARBA00025010"/>
    </source>
</evidence>
<dbReference type="PANTHER" id="PTHR13678:SF27">
    <property type="entry name" value="LD45836P"/>
    <property type="match status" value="1"/>
</dbReference>
<comment type="subcellular location">
    <subcellularLocation>
        <location evidence="1">Late endosome membrane</location>
        <topology evidence="1">Peripheral membrane protein</topology>
    </subcellularLocation>
</comment>
<dbReference type="InterPro" id="IPR029012">
    <property type="entry name" value="Helix_hairpin_bin_sf"/>
</dbReference>
<dbReference type="Pfam" id="PF07200">
    <property type="entry name" value="Mod_r"/>
    <property type="match status" value="1"/>
</dbReference>
<feature type="compositionally biased region" description="Pro residues" evidence="9">
    <location>
        <begin position="209"/>
        <end position="227"/>
    </location>
</feature>
<evidence type="ECO:0000256" key="1">
    <source>
        <dbReference type="ARBA" id="ARBA00004633"/>
    </source>
</evidence>
<evidence type="ECO:0000256" key="2">
    <source>
        <dbReference type="ARBA" id="ARBA00007617"/>
    </source>
</evidence>
<feature type="domain" description="VPS37 C-terminal" evidence="10">
    <location>
        <begin position="96"/>
        <end position="185"/>
    </location>
</feature>
<dbReference type="Gene3D" id="1.10.287.660">
    <property type="entry name" value="Helix hairpin bin"/>
    <property type="match status" value="1"/>
</dbReference>
<dbReference type="PANTHER" id="PTHR13678">
    <property type="entry name" value="VACUOLAR PROTEIN SORTING-ASSOCIATED PROTEIN 37"/>
    <property type="match status" value="1"/>
</dbReference>
<dbReference type="SUPFAM" id="SSF140111">
    <property type="entry name" value="Endosomal sorting complex assembly domain"/>
    <property type="match status" value="1"/>
</dbReference>
<dbReference type="EMBL" id="OC854787">
    <property type="protein sequence ID" value="CAD7620366.1"/>
    <property type="molecule type" value="Genomic_DNA"/>
</dbReference>
<dbReference type="InterPro" id="IPR037202">
    <property type="entry name" value="ESCRT_assembly_dom"/>
</dbReference>
<name>A0A7R9PU42_9ACAR</name>
<evidence type="ECO:0000256" key="9">
    <source>
        <dbReference type="SAM" id="MobiDB-lite"/>
    </source>
</evidence>
<dbReference type="GO" id="GO:0031902">
    <property type="term" value="C:late endosome membrane"/>
    <property type="evidence" value="ECO:0007669"/>
    <property type="project" value="UniProtKB-SubCell"/>
</dbReference>
<organism evidence="11">
    <name type="scientific">Medioppia subpectinata</name>
    <dbReference type="NCBI Taxonomy" id="1979941"/>
    <lineage>
        <taxon>Eukaryota</taxon>
        <taxon>Metazoa</taxon>
        <taxon>Ecdysozoa</taxon>
        <taxon>Arthropoda</taxon>
        <taxon>Chelicerata</taxon>
        <taxon>Arachnida</taxon>
        <taxon>Acari</taxon>
        <taxon>Acariformes</taxon>
        <taxon>Sarcoptiformes</taxon>
        <taxon>Oribatida</taxon>
        <taxon>Brachypylina</taxon>
        <taxon>Oppioidea</taxon>
        <taxon>Oppiidae</taxon>
        <taxon>Medioppia</taxon>
    </lineage>
</organism>
<dbReference type="AlphaFoldDB" id="A0A7R9PU42"/>
<dbReference type="GO" id="GO:0000813">
    <property type="term" value="C:ESCRT I complex"/>
    <property type="evidence" value="ECO:0007669"/>
    <property type="project" value="TreeGrafter"/>
</dbReference>
<dbReference type="PROSITE" id="PS51314">
    <property type="entry name" value="VPS37_C"/>
    <property type="match status" value="1"/>
</dbReference>
<dbReference type="InterPro" id="IPR009851">
    <property type="entry name" value="Mod_r"/>
</dbReference>
<keyword evidence="5 7" id="KW-0653">Protein transport</keyword>
<evidence type="ECO:0000259" key="10">
    <source>
        <dbReference type="PROSITE" id="PS51314"/>
    </source>
</evidence>
<evidence type="ECO:0000256" key="3">
    <source>
        <dbReference type="ARBA" id="ARBA00022448"/>
    </source>
</evidence>
<dbReference type="GO" id="GO:0006612">
    <property type="term" value="P:protein targeting to membrane"/>
    <property type="evidence" value="ECO:0007669"/>
    <property type="project" value="TreeGrafter"/>
</dbReference>
<keyword evidence="8" id="KW-0175">Coiled coil</keyword>
<evidence type="ECO:0000256" key="7">
    <source>
        <dbReference type="PROSITE-ProRule" id="PRU00646"/>
    </source>
</evidence>
<evidence type="ECO:0000313" key="12">
    <source>
        <dbReference type="Proteomes" id="UP000759131"/>
    </source>
</evidence>
<dbReference type="GO" id="GO:0006623">
    <property type="term" value="P:protein targeting to vacuole"/>
    <property type="evidence" value="ECO:0007669"/>
    <property type="project" value="TreeGrafter"/>
</dbReference>
<dbReference type="Proteomes" id="UP000759131">
    <property type="component" value="Unassembled WGS sequence"/>
</dbReference>
<sequence>MSYSNRWSADVDISSVTALVNQLSNEELRQLVNDQNCQQLDHLIKDLPQLRSLESERDRLIEANKSSAELNLSREPTYRQTRQQLIDGHNELKGLKQELDAKKSRLSEVSRQTSLDTRLALMQAAAAEAEEESEEIATAFVEQKLDFDSFIKEFIDKRKLSHLRRIKTDKMMDFNRSASSAANLYAPQRPAPPPPASLPFASSAANPHNMPPYPIYAPQMMPTPPQQSYPYSHQGFR</sequence>
<reference evidence="11" key="1">
    <citation type="submission" date="2020-11" db="EMBL/GenBank/DDBJ databases">
        <authorList>
            <person name="Tran Van P."/>
        </authorList>
    </citation>
    <scope>NUCLEOTIDE SEQUENCE</scope>
</reference>
<protein>
    <recommendedName>
        <fullName evidence="10">VPS37 C-terminal domain-containing protein</fullName>
    </recommendedName>
</protein>
<gene>
    <name evidence="11" type="ORF">OSB1V03_LOCUS854</name>
</gene>
<evidence type="ECO:0000256" key="5">
    <source>
        <dbReference type="ARBA" id="ARBA00022927"/>
    </source>
</evidence>
<evidence type="ECO:0000256" key="8">
    <source>
        <dbReference type="SAM" id="Coils"/>
    </source>
</evidence>
<accession>A0A7R9PU42</accession>
<comment type="similarity">
    <text evidence="2">Belongs to the VPS37 family.</text>
</comment>
<feature type="compositionally biased region" description="Low complexity" evidence="9">
    <location>
        <begin position="198"/>
        <end position="207"/>
    </location>
</feature>
<dbReference type="GO" id="GO:0043162">
    <property type="term" value="P:ubiquitin-dependent protein catabolic process via the multivesicular body sorting pathway"/>
    <property type="evidence" value="ECO:0007669"/>
    <property type="project" value="TreeGrafter"/>
</dbReference>
<feature type="region of interest" description="Disordered" evidence="9">
    <location>
        <begin position="184"/>
        <end position="237"/>
    </location>
</feature>
<evidence type="ECO:0000256" key="4">
    <source>
        <dbReference type="ARBA" id="ARBA00022753"/>
    </source>
</evidence>
<keyword evidence="12" id="KW-1185">Reference proteome</keyword>
<dbReference type="EMBL" id="CAJPIZ010000212">
    <property type="protein sequence ID" value="CAG2100796.1"/>
    <property type="molecule type" value="Genomic_DNA"/>
</dbReference>